<dbReference type="InterPro" id="IPR050832">
    <property type="entry name" value="Bact_Acetyltransf"/>
</dbReference>
<protein>
    <submittedName>
        <fullName evidence="4">Acetyltransferase, ribosomal protein N-acetylase</fullName>
    </submittedName>
</protein>
<dbReference type="GO" id="GO:0005840">
    <property type="term" value="C:ribosome"/>
    <property type="evidence" value="ECO:0007669"/>
    <property type="project" value="UniProtKB-KW"/>
</dbReference>
<gene>
    <name evidence="4" type="ORF">Rleg4DRAFT_1647</name>
</gene>
<name>J0W4E1_RHILT</name>
<dbReference type="AlphaFoldDB" id="J0W4E1"/>
<evidence type="ECO:0000313" key="4">
    <source>
        <dbReference type="EMBL" id="EJC80038.1"/>
    </source>
</evidence>
<keyword evidence="1 4" id="KW-0808">Transferase</keyword>
<evidence type="ECO:0000256" key="1">
    <source>
        <dbReference type="ARBA" id="ARBA00022679"/>
    </source>
</evidence>
<dbReference type="CDD" id="cd04301">
    <property type="entry name" value="NAT_SF"/>
    <property type="match status" value="1"/>
</dbReference>
<dbReference type="Proteomes" id="UP000005732">
    <property type="component" value="Unassembled WGS sequence"/>
</dbReference>
<sequence>MDIVASSDTAGIRIAPIAAAHIDSFHRALDVVAREKKYLSMLEATPLPETRAFVMGMIAKGNPQFVAIAQDEVVGWCDISRHFFPSHAHRGKLGMGILPAYRGKGLGRALIETTLKAAREAGFMRVELDVYEDNNRAIALYEKVGFASEGIVRCAARIDGRYIDAVSMALLFDDSGSA</sequence>
<proteinExistence type="predicted"/>
<accession>J0W4E1</accession>
<dbReference type="SUPFAM" id="SSF55729">
    <property type="entry name" value="Acyl-CoA N-acyltransferases (Nat)"/>
    <property type="match status" value="1"/>
</dbReference>
<feature type="domain" description="N-acetyltransferase" evidence="3">
    <location>
        <begin position="12"/>
        <end position="173"/>
    </location>
</feature>
<keyword evidence="4" id="KW-0689">Ribosomal protein</keyword>
<organism evidence="4 5">
    <name type="scientific">Rhizobium leguminosarum bv. trifolii WSM2297</name>
    <dbReference type="NCBI Taxonomy" id="754762"/>
    <lineage>
        <taxon>Bacteria</taxon>
        <taxon>Pseudomonadati</taxon>
        <taxon>Pseudomonadota</taxon>
        <taxon>Alphaproteobacteria</taxon>
        <taxon>Hyphomicrobiales</taxon>
        <taxon>Rhizobiaceae</taxon>
        <taxon>Rhizobium/Agrobacterium group</taxon>
        <taxon>Rhizobium</taxon>
    </lineage>
</organism>
<dbReference type="OrthoDB" id="9803907at2"/>
<keyword evidence="2" id="KW-0012">Acyltransferase</keyword>
<reference evidence="4 5" key="1">
    <citation type="submission" date="2012-02" db="EMBL/GenBank/DDBJ databases">
        <title>Improved High-Quality Draft Sequence of Rhizobium leguminosarum bv. trifolii WSM2297.</title>
        <authorList>
            <consortium name="US DOE Joint Genome Institute"/>
            <person name="Lucas S."/>
            <person name="Han J."/>
            <person name="Lapidus A."/>
            <person name="Cheng J.-F."/>
            <person name="Goodwin L."/>
            <person name="Pitluck S."/>
            <person name="Peters L."/>
            <person name="Ovchinnikova G."/>
            <person name="Zhang X."/>
            <person name="Detter J.C."/>
            <person name="Han C."/>
            <person name="Tapia R."/>
            <person name="Land M."/>
            <person name="Hauser L."/>
            <person name="Kyrpides N."/>
            <person name="Ivanova N."/>
            <person name="Pagani I."/>
            <person name="Brau L."/>
            <person name="Yates R."/>
            <person name="O'Hara G."/>
            <person name="Rui T."/>
            <person name="Howieson J."/>
            <person name="Reeve W."/>
            <person name="Woyke T."/>
        </authorList>
    </citation>
    <scope>NUCLEOTIDE SEQUENCE [LARGE SCALE GENOMIC DNA]</scope>
    <source>
        <strain evidence="4 5">WSM2297</strain>
    </source>
</reference>
<dbReference type="EMBL" id="JH719395">
    <property type="protein sequence ID" value="EJC80038.1"/>
    <property type="molecule type" value="Genomic_DNA"/>
</dbReference>
<dbReference type="GO" id="GO:0016747">
    <property type="term" value="F:acyltransferase activity, transferring groups other than amino-acyl groups"/>
    <property type="evidence" value="ECO:0007669"/>
    <property type="project" value="InterPro"/>
</dbReference>
<dbReference type="PROSITE" id="PS51186">
    <property type="entry name" value="GNAT"/>
    <property type="match status" value="1"/>
</dbReference>
<dbReference type="PANTHER" id="PTHR43877">
    <property type="entry name" value="AMINOALKYLPHOSPHONATE N-ACETYLTRANSFERASE-RELATED-RELATED"/>
    <property type="match status" value="1"/>
</dbReference>
<evidence type="ECO:0000256" key="2">
    <source>
        <dbReference type="ARBA" id="ARBA00023315"/>
    </source>
</evidence>
<dbReference type="InterPro" id="IPR016181">
    <property type="entry name" value="Acyl_CoA_acyltransferase"/>
</dbReference>
<dbReference type="InterPro" id="IPR000182">
    <property type="entry name" value="GNAT_dom"/>
</dbReference>
<dbReference type="Pfam" id="PF00583">
    <property type="entry name" value="Acetyltransf_1"/>
    <property type="match status" value="1"/>
</dbReference>
<keyword evidence="4" id="KW-0687">Ribonucleoprotein</keyword>
<evidence type="ECO:0000259" key="3">
    <source>
        <dbReference type="PROSITE" id="PS51186"/>
    </source>
</evidence>
<dbReference type="Gene3D" id="3.40.630.30">
    <property type="match status" value="1"/>
</dbReference>
<dbReference type="HOGENOM" id="CLU_013985_19_1_5"/>
<evidence type="ECO:0000313" key="5">
    <source>
        <dbReference type="Proteomes" id="UP000005732"/>
    </source>
</evidence>
<dbReference type="RefSeq" id="WP_003580469.1">
    <property type="nucleotide sequence ID" value="NZ_JH719395.1"/>
</dbReference>